<dbReference type="PANTHER" id="PTHR43547:SF2">
    <property type="entry name" value="HYBRID SIGNAL TRANSDUCTION HISTIDINE KINASE C"/>
    <property type="match status" value="1"/>
</dbReference>
<keyword evidence="3" id="KW-0597">Phosphoprotein</keyword>
<feature type="transmembrane region" description="Helical" evidence="6">
    <location>
        <begin position="386"/>
        <end position="407"/>
    </location>
</feature>
<protein>
    <recommendedName>
        <fullName evidence="2">histidine kinase</fullName>
        <ecNumber evidence="2">2.7.13.3</ecNumber>
    </recommendedName>
</protein>
<evidence type="ECO:0000256" key="2">
    <source>
        <dbReference type="ARBA" id="ARBA00012438"/>
    </source>
</evidence>
<dbReference type="PROSITE" id="PS50005">
    <property type="entry name" value="TPR"/>
    <property type="match status" value="1"/>
</dbReference>
<evidence type="ECO:0000313" key="9">
    <source>
        <dbReference type="EMBL" id="RVU02424.1"/>
    </source>
</evidence>
<dbReference type="SUPFAM" id="SSF48452">
    <property type="entry name" value="TPR-like"/>
    <property type="match status" value="2"/>
</dbReference>
<keyword evidence="10" id="KW-1185">Reference proteome</keyword>
<dbReference type="RefSeq" id="WP_127702800.1">
    <property type="nucleotide sequence ID" value="NZ_SACK01000001.1"/>
</dbReference>
<organism evidence="9 10">
    <name type="scientific">Mucilaginibacter limnophilus</name>
    <dbReference type="NCBI Taxonomy" id="1932778"/>
    <lineage>
        <taxon>Bacteria</taxon>
        <taxon>Pseudomonadati</taxon>
        <taxon>Bacteroidota</taxon>
        <taxon>Sphingobacteriia</taxon>
        <taxon>Sphingobacteriales</taxon>
        <taxon>Sphingobacteriaceae</taxon>
        <taxon>Mucilaginibacter</taxon>
    </lineage>
</organism>
<evidence type="ECO:0000259" key="8">
    <source>
        <dbReference type="PROSITE" id="PS50109"/>
    </source>
</evidence>
<comment type="caution">
    <text evidence="9">The sequence shown here is derived from an EMBL/GenBank/DDBJ whole genome shotgun (WGS) entry which is preliminary data.</text>
</comment>
<dbReference type="Pfam" id="PF02518">
    <property type="entry name" value="HATPase_c"/>
    <property type="match status" value="1"/>
</dbReference>
<dbReference type="InterPro" id="IPR019734">
    <property type="entry name" value="TPR_rpt"/>
</dbReference>
<evidence type="ECO:0000313" key="10">
    <source>
        <dbReference type="Proteomes" id="UP000282759"/>
    </source>
</evidence>
<feature type="repeat" description="TPR" evidence="4">
    <location>
        <begin position="154"/>
        <end position="187"/>
    </location>
</feature>
<dbReference type="AlphaFoldDB" id="A0A3S3TJD6"/>
<dbReference type="InterPro" id="IPR011990">
    <property type="entry name" value="TPR-like_helical_dom_sf"/>
</dbReference>
<name>A0A3S3TJD6_9SPHI</name>
<dbReference type="InterPro" id="IPR003594">
    <property type="entry name" value="HATPase_dom"/>
</dbReference>
<keyword evidence="4" id="KW-0802">TPR repeat</keyword>
<dbReference type="Gene3D" id="1.25.40.10">
    <property type="entry name" value="Tetratricopeptide repeat domain"/>
    <property type="match status" value="2"/>
</dbReference>
<dbReference type="InterPro" id="IPR004358">
    <property type="entry name" value="Sig_transdc_His_kin-like_C"/>
</dbReference>
<dbReference type="PROSITE" id="PS50109">
    <property type="entry name" value="HIS_KIN"/>
    <property type="match status" value="1"/>
</dbReference>
<dbReference type="InterPro" id="IPR036890">
    <property type="entry name" value="HATPase_C_sf"/>
</dbReference>
<dbReference type="EMBL" id="SACK01000001">
    <property type="protein sequence ID" value="RVU02424.1"/>
    <property type="molecule type" value="Genomic_DNA"/>
</dbReference>
<feature type="coiled-coil region" evidence="5">
    <location>
        <begin position="320"/>
        <end position="423"/>
    </location>
</feature>
<feature type="domain" description="Histidine kinase" evidence="8">
    <location>
        <begin position="430"/>
        <end position="646"/>
    </location>
</feature>
<feature type="chain" id="PRO_5018620662" description="histidine kinase" evidence="7">
    <location>
        <begin position="18"/>
        <end position="646"/>
    </location>
</feature>
<accession>A0A3S3TJD6</accession>
<evidence type="ECO:0000256" key="3">
    <source>
        <dbReference type="ARBA" id="ARBA00022553"/>
    </source>
</evidence>
<reference evidence="9 10" key="1">
    <citation type="submission" date="2019-01" db="EMBL/GenBank/DDBJ databases">
        <authorList>
            <person name="Chen W.-M."/>
        </authorList>
    </citation>
    <scope>NUCLEOTIDE SEQUENCE [LARGE SCALE GENOMIC DNA]</scope>
    <source>
        <strain evidence="9 10">YBJ-36</strain>
    </source>
</reference>
<dbReference type="PRINTS" id="PR00344">
    <property type="entry name" value="BCTRLSENSOR"/>
</dbReference>
<keyword evidence="7" id="KW-0732">Signal</keyword>
<dbReference type="Pfam" id="PF13424">
    <property type="entry name" value="TPR_12"/>
    <property type="match status" value="1"/>
</dbReference>
<dbReference type="EC" id="2.7.13.3" evidence="2"/>
<feature type="signal peptide" evidence="7">
    <location>
        <begin position="1"/>
        <end position="17"/>
    </location>
</feature>
<comment type="catalytic activity">
    <reaction evidence="1">
        <text>ATP + protein L-histidine = ADP + protein N-phospho-L-histidine.</text>
        <dbReference type="EC" id="2.7.13.3"/>
    </reaction>
</comment>
<evidence type="ECO:0000256" key="5">
    <source>
        <dbReference type="SAM" id="Coils"/>
    </source>
</evidence>
<gene>
    <name evidence="9" type="ORF">EOD41_00345</name>
</gene>
<evidence type="ECO:0000256" key="4">
    <source>
        <dbReference type="PROSITE-ProRule" id="PRU00339"/>
    </source>
</evidence>
<dbReference type="OrthoDB" id="9810447at2"/>
<dbReference type="PROSITE" id="PS50293">
    <property type="entry name" value="TPR_REGION"/>
    <property type="match status" value="1"/>
</dbReference>
<dbReference type="Proteomes" id="UP000282759">
    <property type="component" value="Unassembled WGS sequence"/>
</dbReference>
<keyword evidence="6" id="KW-1133">Transmembrane helix</keyword>
<dbReference type="InterPro" id="IPR036097">
    <property type="entry name" value="HisK_dim/P_sf"/>
</dbReference>
<dbReference type="Pfam" id="PF13181">
    <property type="entry name" value="TPR_8"/>
    <property type="match status" value="1"/>
</dbReference>
<evidence type="ECO:0000256" key="7">
    <source>
        <dbReference type="SAM" id="SignalP"/>
    </source>
</evidence>
<dbReference type="Gene3D" id="3.30.565.10">
    <property type="entry name" value="Histidine kinase-like ATPase, C-terminal domain"/>
    <property type="match status" value="1"/>
</dbReference>
<proteinExistence type="predicted"/>
<dbReference type="SMART" id="SM00028">
    <property type="entry name" value="TPR"/>
    <property type="match status" value="6"/>
</dbReference>
<keyword evidence="5" id="KW-0175">Coiled coil</keyword>
<dbReference type="SUPFAM" id="SSF55874">
    <property type="entry name" value="ATPase domain of HSP90 chaperone/DNA topoisomerase II/histidine kinase"/>
    <property type="match status" value="1"/>
</dbReference>
<sequence length="646" mass="72677">MRYFFVLLNFLAVVAFAQQRPQLPNLKTTPDSRKVQAYITISKAFEASQPDSAVHYANEGMRFAEKRKDQNGQAQLLLRLGNINATHRHTDLARRFYNESLTMFRRLRDAEGVARTYDALGLLDGTEKNLPAATQNLHEALKLYKNKRDSSGIIETYEGLGRVYAQKGDTEKALSYYLRALDYYHHHKTKPEAYFVLLENISNIYQKKGNTAAAMHYLKEGLDNSKQQALRDTEPHLLNEEGKVFEQTHDQLKALSAYKEAFAEAKRYKQPEEQAQALINIAALLKKQDTKTSLSDLKLALNIAKGLKQPQLEANIYKAMAGVYQQEKNYREAMEALEEQHRLLDSLLQADTAKDIASLDSSYALESSREKIGNLEDINRKERTELILGLIILVIVIIMLIGLVVYLRKIKRLNEELRNSNRIKDTLFSVIGHDLKGPAGSAAQLFELMETEEFTEEELRGMIAELRKQTTASLELLKALFEWGKAQLQGIKVNPSDFDPKPVIARTIHLLSAQAAQKNISIDEKIAEYLLIHADADHFEFIIRNLLSNAIKFTYNGGSIQLAANLVTDKKEVVFSVSDSGIGISKAQQQVFLSGNLNVSFGTAKEKGSGLGLMLTKDFIKANNGRIWLESQEGTGTTFYVALPVG</sequence>
<dbReference type="SUPFAM" id="SSF47384">
    <property type="entry name" value="Homodimeric domain of signal transducing histidine kinase"/>
    <property type="match status" value="1"/>
</dbReference>
<dbReference type="SMART" id="SM00387">
    <property type="entry name" value="HATPase_c"/>
    <property type="match status" value="1"/>
</dbReference>
<keyword evidence="6" id="KW-0812">Transmembrane</keyword>
<dbReference type="InterPro" id="IPR005467">
    <property type="entry name" value="His_kinase_dom"/>
</dbReference>
<keyword evidence="6" id="KW-0472">Membrane</keyword>
<dbReference type="Gene3D" id="1.10.287.130">
    <property type="match status" value="1"/>
</dbReference>
<evidence type="ECO:0000256" key="1">
    <source>
        <dbReference type="ARBA" id="ARBA00000085"/>
    </source>
</evidence>
<dbReference type="GO" id="GO:0000155">
    <property type="term" value="F:phosphorelay sensor kinase activity"/>
    <property type="evidence" value="ECO:0007669"/>
    <property type="project" value="InterPro"/>
</dbReference>
<dbReference type="PANTHER" id="PTHR43547">
    <property type="entry name" value="TWO-COMPONENT HISTIDINE KINASE"/>
    <property type="match status" value="1"/>
</dbReference>
<evidence type="ECO:0000256" key="6">
    <source>
        <dbReference type="SAM" id="Phobius"/>
    </source>
</evidence>